<evidence type="ECO:0000313" key="6">
    <source>
        <dbReference type="Proteomes" id="UP000007360"/>
    </source>
</evidence>
<evidence type="ECO:0000256" key="2">
    <source>
        <dbReference type="ARBA" id="ARBA00022630"/>
    </source>
</evidence>
<dbReference type="Gene3D" id="2.30.110.10">
    <property type="entry name" value="Electron Transport, Fmn-binding Protein, Chain A"/>
    <property type="match status" value="1"/>
</dbReference>
<keyword evidence="2" id="KW-0285">Flavoprotein</keyword>
<reference evidence="5 6" key="1">
    <citation type="journal article" date="2012" name="J. Bacteriol.">
        <title>Draft genome sequence of Methanobacterium formicicum DSM 3637, an archaebacterium isolated from the methane producer amoeba Pelomyxa palustris.</title>
        <authorList>
            <person name="Gutierrez G."/>
        </authorList>
    </citation>
    <scope>NUCLEOTIDE SEQUENCE [LARGE SCALE GENOMIC DNA]</scope>
    <source>
        <strain evidence="6">DSM 3637 / PP1</strain>
    </source>
</reference>
<dbReference type="PANTHER" id="PTHR43567:SF1">
    <property type="entry name" value="FLAVOREDOXIN"/>
    <property type="match status" value="1"/>
</dbReference>
<dbReference type="EMBL" id="AMPO01000008">
    <property type="protein sequence ID" value="EKF85302.1"/>
    <property type="molecule type" value="Genomic_DNA"/>
</dbReference>
<comment type="similarity">
    <text evidence="3">Belongs to the flavoredoxin family.</text>
</comment>
<dbReference type="InterPro" id="IPR052174">
    <property type="entry name" value="Flavoredoxin"/>
</dbReference>
<evidence type="ECO:0000313" key="5">
    <source>
        <dbReference type="EMBL" id="EKF85302.1"/>
    </source>
</evidence>
<dbReference type="AlphaFoldDB" id="K2R268"/>
<proteinExistence type="inferred from homology"/>
<dbReference type="GO" id="GO:0010181">
    <property type="term" value="F:FMN binding"/>
    <property type="evidence" value="ECO:0007669"/>
    <property type="project" value="InterPro"/>
</dbReference>
<comment type="cofactor">
    <cofactor evidence="1">
        <name>FMN</name>
        <dbReference type="ChEBI" id="CHEBI:58210"/>
    </cofactor>
</comment>
<protein>
    <submittedName>
        <fullName evidence="5">Flavoredoxin</fullName>
    </submittedName>
</protein>
<dbReference type="InterPro" id="IPR012349">
    <property type="entry name" value="Split_barrel_FMN-bd"/>
</dbReference>
<dbReference type="SUPFAM" id="SSF50475">
    <property type="entry name" value="FMN-binding split barrel"/>
    <property type="match status" value="1"/>
</dbReference>
<dbReference type="SMART" id="SM00903">
    <property type="entry name" value="Flavin_Reduct"/>
    <property type="match status" value="1"/>
</dbReference>
<feature type="domain" description="Flavin reductase like" evidence="4">
    <location>
        <begin position="10"/>
        <end position="152"/>
    </location>
</feature>
<evidence type="ECO:0000256" key="1">
    <source>
        <dbReference type="ARBA" id="ARBA00001917"/>
    </source>
</evidence>
<gene>
    <name evidence="5" type="ORF">A994_09101</name>
</gene>
<dbReference type="PANTHER" id="PTHR43567">
    <property type="entry name" value="FLAVOREDOXIN-RELATED-RELATED"/>
    <property type="match status" value="1"/>
</dbReference>
<accession>K2R268</accession>
<dbReference type="RefSeq" id="WP_004031187.1">
    <property type="nucleotide sequence ID" value="NZ_AMPO01000008.1"/>
</dbReference>
<dbReference type="Proteomes" id="UP000007360">
    <property type="component" value="Unassembled WGS sequence"/>
</dbReference>
<dbReference type="PATRIC" id="fig|1204725.3.peg.1831"/>
<evidence type="ECO:0000259" key="4">
    <source>
        <dbReference type="SMART" id="SM00903"/>
    </source>
</evidence>
<comment type="caution">
    <text evidence="5">The sequence shown here is derived from an EMBL/GenBank/DDBJ whole genome shotgun (WGS) entry which is preliminary data.</text>
</comment>
<sequence length="190" mass="21130">MEKTDLGKNTFIYPMPVTLLGTKHGETANFMALGWLSRANGNPPLLVAGINKAHLTTELLKQNKAFSINYPTVDMIKEVDYCGLVSGRKEDKSQLFTVEYGKLGSAPLIKECPISMECKLVDVYEMPTHNLFVGEIISTYADEEILTGGKPDMGKLNPLLLTMPDNNYWTVEKKAGKAWNIGLELKNMRS</sequence>
<name>K2R268_METFP</name>
<organism evidence="5 6">
    <name type="scientific">Methanobacterium formicicum (strain DSM 3637 / PP1)</name>
    <dbReference type="NCBI Taxonomy" id="1204725"/>
    <lineage>
        <taxon>Archaea</taxon>
        <taxon>Methanobacteriati</taxon>
        <taxon>Methanobacteriota</taxon>
        <taxon>Methanomada group</taxon>
        <taxon>Methanobacteria</taxon>
        <taxon>Methanobacteriales</taxon>
        <taxon>Methanobacteriaceae</taxon>
        <taxon>Methanobacterium</taxon>
    </lineage>
</organism>
<dbReference type="Pfam" id="PF01613">
    <property type="entry name" value="Flavin_Reduct"/>
    <property type="match status" value="1"/>
</dbReference>
<dbReference type="OrthoDB" id="8522at2157"/>
<evidence type="ECO:0000256" key="3">
    <source>
        <dbReference type="ARBA" id="ARBA00038054"/>
    </source>
</evidence>
<keyword evidence="6" id="KW-1185">Reference proteome</keyword>
<dbReference type="InterPro" id="IPR002563">
    <property type="entry name" value="Flavin_Rdtase-like_dom"/>
</dbReference>